<proteinExistence type="predicted"/>
<dbReference type="EC" id="3.1.1.47" evidence="1"/>
<dbReference type="EMBL" id="MTSL01000207">
    <property type="protein sequence ID" value="PJF16784.1"/>
    <property type="molecule type" value="Genomic_DNA"/>
</dbReference>
<organism evidence="6 7">
    <name type="scientific">Paramicrosporidium saccamoebae</name>
    <dbReference type="NCBI Taxonomy" id="1246581"/>
    <lineage>
        <taxon>Eukaryota</taxon>
        <taxon>Fungi</taxon>
        <taxon>Fungi incertae sedis</taxon>
        <taxon>Cryptomycota</taxon>
        <taxon>Cryptomycota incertae sedis</taxon>
        <taxon>Paramicrosporidium</taxon>
    </lineage>
</organism>
<dbReference type="GO" id="GO:0016042">
    <property type="term" value="P:lipid catabolic process"/>
    <property type="evidence" value="ECO:0007669"/>
    <property type="project" value="UniProtKB-KW"/>
</dbReference>
<dbReference type="GO" id="GO:0003847">
    <property type="term" value="F:1-alkyl-2-acetylglycerophosphocholine esterase activity"/>
    <property type="evidence" value="ECO:0007669"/>
    <property type="project" value="UniProtKB-EC"/>
</dbReference>
<sequence length="252" mass="28493">MSQLQDETVLQYRHPPSNDDEAHEFRATQLLHRTQEVSATIDLMLSDALSPSVWKQTSTHEPTDRGDLVTDPLSQFRGRIKKDFVAMAGHSFGAATGFLAAQKDHRIGSMLAFDPWMFPLPSNYNEKVQLRALPTLVINSSTFHWPSNLQSLAMLLQRNHELGSLQSMQITLNSTGHLDQSDFSAIIPAWIRNRYRSGATADPVDVLTTNAQLNFAFLDRIFQRTPNSLNPYRDILWKDAKPSSKFTVDIKL</sequence>
<reference evidence="6 7" key="1">
    <citation type="submission" date="2016-10" db="EMBL/GenBank/DDBJ databases">
        <title>The genome of Paramicrosporidium saccamoebae is the missing link in understanding Cryptomycota and Microsporidia evolution.</title>
        <authorList>
            <person name="Quandt C.A."/>
            <person name="Beaudet D."/>
            <person name="Corsaro D."/>
            <person name="Michel R."/>
            <person name="Corradi N."/>
            <person name="James T."/>
        </authorList>
    </citation>
    <scope>NUCLEOTIDE SEQUENCE [LARGE SCALE GENOMIC DNA]</scope>
    <source>
        <strain evidence="6 7">KSL3</strain>
    </source>
</reference>
<keyword evidence="2" id="KW-0378">Hydrolase</keyword>
<gene>
    <name evidence="6" type="ORF">PSACC_03413</name>
</gene>
<keyword evidence="7" id="KW-1185">Reference proteome</keyword>
<dbReference type="Pfam" id="PF03403">
    <property type="entry name" value="PAF-AH_p_II"/>
    <property type="match status" value="1"/>
</dbReference>
<keyword evidence="3" id="KW-0442">Lipid degradation</keyword>
<name>A0A2H9TG77_9FUNG</name>
<dbReference type="STRING" id="1246581.A0A2H9TG77"/>
<dbReference type="Gene3D" id="3.40.50.1820">
    <property type="entry name" value="alpha/beta hydrolase"/>
    <property type="match status" value="1"/>
</dbReference>
<dbReference type="Proteomes" id="UP000240830">
    <property type="component" value="Unassembled WGS sequence"/>
</dbReference>
<protein>
    <recommendedName>
        <fullName evidence="1">1-alkyl-2-acetylglycerophosphocholine esterase</fullName>
        <ecNumber evidence="1">3.1.1.47</ecNumber>
    </recommendedName>
</protein>
<comment type="caution">
    <text evidence="6">The sequence shown here is derived from an EMBL/GenBank/DDBJ whole genome shotgun (WGS) entry which is preliminary data.</text>
</comment>
<keyword evidence="4" id="KW-0443">Lipid metabolism</keyword>
<dbReference type="SUPFAM" id="SSF53474">
    <property type="entry name" value="alpha/beta-Hydrolases"/>
    <property type="match status" value="1"/>
</dbReference>
<evidence type="ECO:0000313" key="6">
    <source>
        <dbReference type="EMBL" id="PJF16784.1"/>
    </source>
</evidence>
<evidence type="ECO:0000313" key="7">
    <source>
        <dbReference type="Proteomes" id="UP000240830"/>
    </source>
</evidence>
<dbReference type="PANTHER" id="PTHR10272:SF0">
    <property type="entry name" value="PLATELET-ACTIVATING FACTOR ACETYLHYDROLASE"/>
    <property type="match status" value="1"/>
</dbReference>
<evidence type="ECO:0000256" key="1">
    <source>
        <dbReference type="ARBA" id="ARBA00013201"/>
    </source>
</evidence>
<evidence type="ECO:0000256" key="4">
    <source>
        <dbReference type="ARBA" id="ARBA00023098"/>
    </source>
</evidence>
<dbReference type="PANTHER" id="PTHR10272">
    <property type="entry name" value="PLATELET-ACTIVATING FACTOR ACETYLHYDROLASE"/>
    <property type="match status" value="1"/>
</dbReference>
<evidence type="ECO:0000256" key="5">
    <source>
        <dbReference type="SAM" id="MobiDB-lite"/>
    </source>
</evidence>
<accession>A0A2H9TG77</accession>
<dbReference type="InterPro" id="IPR029058">
    <property type="entry name" value="AB_hydrolase_fold"/>
</dbReference>
<dbReference type="OrthoDB" id="2363873at2759"/>
<dbReference type="AlphaFoldDB" id="A0A2H9TG77"/>
<feature type="region of interest" description="Disordered" evidence="5">
    <location>
        <begin position="1"/>
        <end position="20"/>
    </location>
</feature>
<evidence type="ECO:0000256" key="2">
    <source>
        <dbReference type="ARBA" id="ARBA00022801"/>
    </source>
</evidence>
<evidence type="ECO:0000256" key="3">
    <source>
        <dbReference type="ARBA" id="ARBA00022963"/>
    </source>
</evidence>